<keyword evidence="2" id="KW-1185">Reference proteome</keyword>
<proteinExistence type="predicted"/>
<comment type="caution">
    <text evidence="1">The sequence shown here is derived from an EMBL/GenBank/DDBJ whole genome shotgun (WGS) entry which is preliminary data.</text>
</comment>
<dbReference type="EMBL" id="VOXD01000002">
    <property type="protein sequence ID" value="TXF91447.1"/>
    <property type="molecule type" value="Genomic_DNA"/>
</dbReference>
<gene>
    <name evidence="1" type="ORF">FUA23_01770</name>
</gene>
<protein>
    <submittedName>
        <fullName evidence="1">Uncharacterized protein</fullName>
    </submittedName>
</protein>
<sequence length="216" mass="25259">MQKPLSSYLSESPVFTYELTIRVNRKTYIDRIVAFEQAFLRIGEEYGMFVAVPFKENINLSIEPLLEKYGKERYLSIEQRKTERLRLLNVEESKYFRNRVRYLGLDIRGAEFEDDITVAPVNHDDELEHRSALKMMELLPGPGLDYEDLMDEFYWEEDLRVRIKSSANIWLEEITNEAGDTTDNRAVAGRVLPVFNAWLKELEALVKAEKGSLKLI</sequence>
<name>A0A5C7FL73_9BACT</name>
<evidence type="ECO:0000313" key="1">
    <source>
        <dbReference type="EMBL" id="TXF91447.1"/>
    </source>
</evidence>
<reference evidence="1 2" key="1">
    <citation type="submission" date="2019-08" db="EMBL/GenBank/DDBJ databases">
        <title>Lewinella sp. strain SSH13 Genome sequencing and assembly.</title>
        <authorList>
            <person name="Kim I."/>
        </authorList>
    </citation>
    <scope>NUCLEOTIDE SEQUENCE [LARGE SCALE GENOMIC DNA]</scope>
    <source>
        <strain evidence="1 2">SSH13</strain>
    </source>
</reference>
<dbReference type="Proteomes" id="UP000321907">
    <property type="component" value="Unassembled WGS sequence"/>
</dbReference>
<accession>A0A5C7FL73</accession>
<dbReference type="AlphaFoldDB" id="A0A5C7FL73"/>
<dbReference type="RefSeq" id="WP_147928987.1">
    <property type="nucleotide sequence ID" value="NZ_VOXD01000002.1"/>
</dbReference>
<dbReference type="OrthoDB" id="1491808at2"/>
<organism evidence="1 2">
    <name type="scientific">Neolewinella aurantiaca</name>
    <dbReference type="NCBI Taxonomy" id="2602767"/>
    <lineage>
        <taxon>Bacteria</taxon>
        <taxon>Pseudomonadati</taxon>
        <taxon>Bacteroidota</taxon>
        <taxon>Saprospiria</taxon>
        <taxon>Saprospirales</taxon>
        <taxon>Lewinellaceae</taxon>
        <taxon>Neolewinella</taxon>
    </lineage>
</organism>
<evidence type="ECO:0000313" key="2">
    <source>
        <dbReference type="Proteomes" id="UP000321907"/>
    </source>
</evidence>